<protein>
    <submittedName>
        <fullName evidence="10">Sugar ABC transporter ATP-binding protein</fullName>
    </submittedName>
</protein>
<dbReference type="PANTHER" id="PTHR43790:SF9">
    <property type="entry name" value="GALACTOFURANOSE TRANSPORTER ATP-BINDING PROTEIN YTFR"/>
    <property type="match status" value="1"/>
</dbReference>
<evidence type="ECO:0000256" key="2">
    <source>
        <dbReference type="ARBA" id="ARBA00022448"/>
    </source>
</evidence>
<keyword evidence="5" id="KW-0547">Nucleotide-binding</keyword>
<dbReference type="Proteomes" id="UP000886741">
    <property type="component" value="Unassembled WGS sequence"/>
</dbReference>
<feature type="domain" description="ABC transporter" evidence="9">
    <location>
        <begin position="5"/>
        <end position="244"/>
    </location>
</feature>
<reference evidence="10" key="2">
    <citation type="journal article" date="2021" name="PeerJ">
        <title>Extensive microbial diversity within the chicken gut microbiome revealed by metagenomics and culture.</title>
        <authorList>
            <person name="Gilroy R."/>
            <person name="Ravi A."/>
            <person name="Getino M."/>
            <person name="Pursley I."/>
            <person name="Horton D.L."/>
            <person name="Alikhan N.F."/>
            <person name="Baker D."/>
            <person name="Gharbi K."/>
            <person name="Hall N."/>
            <person name="Watson M."/>
            <person name="Adriaenssens E.M."/>
            <person name="Foster-Nyarko E."/>
            <person name="Jarju S."/>
            <person name="Secka A."/>
            <person name="Antonio M."/>
            <person name="Oren A."/>
            <person name="Chaudhuri R.R."/>
            <person name="La Ragione R."/>
            <person name="Hildebrand F."/>
            <person name="Pallen M.J."/>
        </authorList>
    </citation>
    <scope>NUCLEOTIDE SEQUENCE</scope>
    <source>
        <strain evidence="10">ChiBcec16-1751</strain>
    </source>
</reference>
<dbReference type="InterPro" id="IPR003593">
    <property type="entry name" value="AAA+_ATPase"/>
</dbReference>
<dbReference type="GO" id="GO:0005886">
    <property type="term" value="C:plasma membrane"/>
    <property type="evidence" value="ECO:0007669"/>
    <property type="project" value="UniProtKB-SubCell"/>
</dbReference>
<dbReference type="InterPro" id="IPR050107">
    <property type="entry name" value="ABC_carbohydrate_import_ATPase"/>
</dbReference>
<evidence type="ECO:0000256" key="7">
    <source>
        <dbReference type="ARBA" id="ARBA00022967"/>
    </source>
</evidence>
<dbReference type="InterPro" id="IPR027417">
    <property type="entry name" value="P-loop_NTPase"/>
</dbReference>
<evidence type="ECO:0000259" key="9">
    <source>
        <dbReference type="PROSITE" id="PS50893"/>
    </source>
</evidence>
<dbReference type="PROSITE" id="PS00211">
    <property type="entry name" value="ABC_TRANSPORTER_1"/>
    <property type="match status" value="1"/>
</dbReference>
<evidence type="ECO:0000256" key="5">
    <source>
        <dbReference type="ARBA" id="ARBA00022741"/>
    </source>
</evidence>
<dbReference type="Pfam" id="PF00005">
    <property type="entry name" value="ABC_tran"/>
    <property type="match status" value="2"/>
</dbReference>
<dbReference type="InterPro" id="IPR017871">
    <property type="entry name" value="ABC_transporter-like_CS"/>
</dbReference>
<proteinExistence type="predicted"/>
<comment type="subcellular location">
    <subcellularLocation>
        <location evidence="1">Cell membrane</location>
        <topology evidence="1">Peripheral membrane protein</topology>
    </subcellularLocation>
</comment>
<keyword evidence="4" id="KW-0677">Repeat</keyword>
<evidence type="ECO:0000313" key="10">
    <source>
        <dbReference type="EMBL" id="HIS64442.1"/>
    </source>
</evidence>
<dbReference type="GO" id="GO:0005524">
    <property type="term" value="F:ATP binding"/>
    <property type="evidence" value="ECO:0007669"/>
    <property type="project" value="UniProtKB-KW"/>
</dbReference>
<accession>A0A9D1F8G5</accession>
<keyword evidence="2" id="KW-0813">Transport</keyword>
<evidence type="ECO:0000256" key="3">
    <source>
        <dbReference type="ARBA" id="ARBA00022475"/>
    </source>
</evidence>
<dbReference type="Gene3D" id="3.40.50.300">
    <property type="entry name" value="P-loop containing nucleotide triphosphate hydrolases"/>
    <property type="match status" value="2"/>
</dbReference>
<sequence>MEYALELKDITMWFPGVLALDKMNLQVRPGEVHAICGENGAGKSTLMKVCTGVHQPYSGEIRMFGERQVFKNPNEAYRKGIAIMYQETSLFEEMTVLENMYIGHEPHLRRGLFSVIDYAAERKQAAEILRLLDTDLDLNEKISQLGMAKKQMVEIAKALTFDAKILILDEPTASLTQREVDALFGVIEKLKQQGIAIVYISHRLEEIFAMCDRVTVIRDGCYISTSNVCDTNKDKLVADMVGRDMGAYYPKKQIELGETVFSVEHLKQEGLVNDVSLTVRKGEIVGIAGLAGAGRTELALAACGFTKPDSGTVTVDGKSLPLGDAAKSMESGVVYVSEDRGKCGLVLNMSINDNVALPQIKGLCKGPFVDRGKCKNLAKEAIERFDIKAPHEDFVVGNLSGGNQQKVSVARAVALNPKALILDEPTRGVDVNAKAEIYTIISKFAQNGLGILMISSDMPELLGMCDRIYVMRDGLICGELSREEATKEQILKLALNI</sequence>
<evidence type="ECO:0000256" key="6">
    <source>
        <dbReference type="ARBA" id="ARBA00022840"/>
    </source>
</evidence>
<dbReference type="PROSITE" id="PS50893">
    <property type="entry name" value="ABC_TRANSPORTER_2"/>
    <property type="match status" value="2"/>
</dbReference>
<dbReference type="InterPro" id="IPR003439">
    <property type="entry name" value="ABC_transporter-like_ATP-bd"/>
</dbReference>
<dbReference type="SUPFAM" id="SSF52540">
    <property type="entry name" value="P-loop containing nucleoside triphosphate hydrolases"/>
    <property type="match status" value="2"/>
</dbReference>
<dbReference type="GO" id="GO:0016887">
    <property type="term" value="F:ATP hydrolysis activity"/>
    <property type="evidence" value="ECO:0007669"/>
    <property type="project" value="InterPro"/>
</dbReference>
<dbReference type="CDD" id="cd03215">
    <property type="entry name" value="ABC_Carb_Monos_II"/>
    <property type="match status" value="1"/>
</dbReference>
<gene>
    <name evidence="10" type="ORF">IAA83_03600</name>
</gene>
<evidence type="ECO:0000256" key="8">
    <source>
        <dbReference type="ARBA" id="ARBA00023136"/>
    </source>
</evidence>
<dbReference type="FunFam" id="3.40.50.300:FF:000127">
    <property type="entry name" value="Ribose import ATP-binding protein RbsA"/>
    <property type="match status" value="1"/>
</dbReference>
<name>A0A9D1F8G5_9FIRM</name>
<keyword evidence="7" id="KW-1278">Translocase</keyword>
<dbReference type="CDD" id="cd03216">
    <property type="entry name" value="ABC_Carb_Monos_I"/>
    <property type="match status" value="1"/>
</dbReference>
<dbReference type="AlphaFoldDB" id="A0A9D1F8G5"/>
<evidence type="ECO:0000256" key="1">
    <source>
        <dbReference type="ARBA" id="ARBA00004202"/>
    </source>
</evidence>
<reference evidence="10" key="1">
    <citation type="submission" date="2020-10" db="EMBL/GenBank/DDBJ databases">
        <authorList>
            <person name="Gilroy R."/>
        </authorList>
    </citation>
    <scope>NUCLEOTIDE SEQUENCE</scope>
    <source>
        <strain evidence="10">ChiBcec16-1751</strain>
    </source>
</reference>
<dbReference type="SMART" id="SM00382">
    <property type="entry name" value="AAA"/>
    <property type="match status" value="2"/>
</dbReference>
<organism evidence="10 11">
    <name type="scientific">Candidatus Avoscillospira avistercoris</name>
    <dbReference type="NCBI Taxonomy" id="2840707"/>
    <lineage>
        <taxon>Bacteria</taxon>
        <taxon>Bacillati</taxon>
        <taxon>Bacillota</taxon>
        <taxon>Clostridia</taxon>
        <taxon>Eubacteriales</taxon>
        <taxon>Oscillospiraceae</taxon>
        <taxon>Oscillospiraceae incertae sedis</taxon>
        <taxon>Candidatus Avoscillospira</taxon>
    </lineage>
</organism>
<keyword evidence="6 10" id="KW-0067">ATP-binding</keyword>
<dbReference type="PANTHER" id="PTHR43790">
    <property type="entry name" value="CARBOHYDRATE TRANSPORT ATP-BINDING PROTEIN MG119-RELATED"/>
    <property type="match status" value="1"/>
</dbReference>
<comment type="caution">
    <text evidence="10">The sequence shown here is derived from an EMBL/GenBank/DDBJ whole genome shotgun (WGS) entry which is preliminary data.</text>
</comment>
<keyword evidence="8" id="KW-0472">Membrane</keyword>
<evidence type="ECO:0000313" key="11">
    <source>
        <dbReference type="Proteomes" id="UP000886741"/>
    </source>
</evidence>
<evidence type="ECO:0000256" key="4">
    <source>
        <dbReference type="ARBA" id="ARBA00022737"/>
    </source>
</evidence>
<dbReference type="EMBL" id="DVJJ01000057">
    <property type="protein sequence ID" value="HIS64442.1"/>
    <property type="molecule type" value="Genomic_DNA"/>
</dbReference>
<keyword evidence="3" id="KW-1003">Cell membrane</keyword>
<feature type="domain" description="ABC transporter" evidence="9">
    <location>
        <begin position="254"/>
        <end position="497"/>
    </location>
</feature>